<dbReference type="OrthoDB" id="71600at2759"/>
<keyword evidence="4 7" id="KW-1133">Transmembrane helix</keyword>
<dbReference type="CDD" id="cd03127">
    <property type="entry name" value="tetraspanin_LEL"/>
    <property type="match status" value="1"/>
</dbReference>
<dbReference type="Gene3D" id="1.10.1450.10">
    <property type="entry name" value="Tetraspanin"/>
    <property type="match status" value="1"/>
</dbReference>
<keyword evidence="6" id="KW-1015">Disulfide bond</keyword>
<evidence type="ECO:0000256" key="3">
    <source>
        <dbReference type="ARBA" id="ARBA00022692"/>
    </source>
</evidence>
<feature type="transmembrane region" description="Helical" evidence="7">
    <location>
        <begin position="12"/>
        <end position="34"/>
    </location>
</feature>
<reference evidence="8 9" key="1">
    <citation type="submission" date="2020-11" db="EMBL/GenBank/DDBJ databases">
        <authorList>
            <person name="Wallbank WR R."/>
            <person name="Pardo Diaz C."/>
            <person name="Kozak K."/>
            <person name="Martin S."/>
            <person name="Jiggins C."/>
            <person name="Moest M."/>
            <person name="Warren A I."/>
            <person name="Generalovic N T."/>
            <person name="Byers J.R.P. K."/>
            <person name="Montejo-Kovacevich G."/>
            <person name="Yen C E."/>
        </authorList>
    </citation>
    <scope>NUCLEOTIDE SEQUENCE [LARGE SCALE GENOMIC DNA]</scope>
</reference>
<keyword evidence="9" id="KW-1185">Reference proteome</keyword>
<evidence type="ECO:0000256" key="4">
    <source>
        <dbReference type="ARBA" id="ARBA00022989"/>
    </source>
</evidence>
<comment type="subcellular location">
    <subcellularLocation>
        <location evidence="1 7">Membrane</location>
        <topology evidence="1 7">Multi-pass membrane protein</topology>
    </subcellularLocation>
</comment>
<dbReference type="PRINTS" id="PR00259">
    <property type="entry name" value="TMFOUR"/>
</dbReference>
<dbReference type="SUPFAM" id="SSF48652">
    <property type="entry name" value="Tetraspanin"/>
    <property type="match status" value="1"/>
</dbReference>
<comment type="similarity">
    <text evidence="2 7">Belongs to the tetraspanin (TM4SF) family.</text>
</comment>
<dbReference type="GO" id="GO:0005886">
    <property type="term" value="C:plasma membrane"/>
    <property type="evidence" value="ECO:0007669"/>
    <property type="project" value="TreeGrafter"/>
</dbReference>
<protein>
    <recommendedName>
        <fullName evidence="7">Tetraspanin</fullName>
    </recommendedName>
</protein>
<evidence type="ECO:0000256" key="1">
    <source>
        <dbReference type="ARBA" id="ARBA00004141"/>
    </source>
</evidence>
<evidence type="ECO:0000256" key="5">
    <source>
        <dbReference type="ARBA" id="ARBA00023136"/>
    </source>
</evidence>
<name>A0A7R8YLH2_HERIL</name>
<dbReference type="OMA" id="NCRRETV"/>
<evidence type="ECO:0000256" key="2">
    <source>
        <dbReference type="ARBA" id="ARBA00006840"/>
    </source>
</evidence>
<keyword evidence="3 7" id="KW-0812">Transmembrane</keyword>
<feature type="transmembrane region" description="Helical" evidence="7">
    <location>
        <begin position="54"/>
        <end position="75"/>
    </location>
</feature>
<dbReference type="PIRSF" id="PIRSF002419">
    <property type="entry name" value="Tetraspanin"/>
    <property type="match status" value="1"/>
</dbReference>
<dbReference type="InterPro" id="IPR000301">
    <property type="entry name" value="Tetraspanin_animals"/>
</dbReference>
<evidence type="ECO:0000313" key="8">
    <source>
        <dbReference type="EMBL" id="CAD7077535.1"/>
    </source>
</evidence>
<feature type="disulfide bond" evidence="6">
    <location>
        <begin position="142"/>
        <end position="159"/>
    </location>
</feature>
<dbReference type="EMBL" id="LR899009">
    <property type="protein sequence ID" value="CAD7077535.1"/>
    <property type="molecule type" value="Genomic_DNA"/>
</dbReference>
<dbReference type="Proteomes" id="UP000594454">
    <property type="component" value="Chromosome 1"/>
</dbReference>
<dbReference type="FunCoup" id="A0A7R8YLH2">
    <property type="interactions" value="77"/>
</dbReference>
<dbReference type="PANTHER" id="PTHR19282:SF521">
    <property type="entry name" value="IP01817P-RELATED"/>
    <property type="match status" value="1"/>
</dbReference>
<evidence type="ECO:0000313" key="9">
    <source>
        <dbReference type="Proteomes" id="UP000594454"/>
    </source>
</evidence>
<dbReference type="AlphaFoldDB" id="A0A7R8YLH2"/>
<dbReference type="PANTHER" id="PTHR19282">
    <property type="entry name" value="TETRASPANIN"/>
    <property type="match status" value="1"/>
</dbReference>
<feature type="transmembrane region" description="Helical" evidence="7">
    <location>
        <begin position="87"/>
        <end position="105"/>
    </location>
</feature>
<evidence type="ECO:0000256" key="6">
    <source>
        <dbReference type="PIRSR" id="PIRSR002419-1"/>
    </source>
</evidence>
<feature type="transmembrane region" description="Helical" evidence="7">
    <location>
        <begin position="192"/>
        <end position="215"/>
    </location>
</feature>
<proteinExistence type="inferred from homology"/>
<dbReference type="InterPro" id="IPR008952">
    <property type="entry name" value="Tetraspanin_EC2_sf"/>
</dbReference>
<sequence>MSCGMSLVKYLLFLFNLLCALCGIVFIVLGSIFLSHVSSFKEFLNELGAAQIPIGFIVLGGLIFIIAFFGCCGAIRESYCMSMTYAVALFVLILADIALIVYIFVARSNQQELITKAVNKLWQTANQEQSAFKGLQAALHCCGRTGPLDWAGLTLPASCCKDPALQTCTAFEAYSTGCESALQDFVRKNVDIIGYVGIGIVVVEIVGFIFACCLANHIRNHKRRAAY</sequence>
<keyword evidence="5 7" id="KW-0472">Membrane</keyword>
<feature type="disulfide bond" evidence="6">
    <location>
        <begin position="141"/>
        <end position="178"/>
    </location>
</feature>
<evidence type="ECO:0000256" key="7">
    <source>
        <dbReference type="RuleBase" id="RU361218"/>
    </source>
</evidence>
<dbReference type="InterPro" id="IPR018499">
    <property type="entry name" value="Tetraspanin/Peripherin"/>
</dbReference>
<dbReference type="Pfam" id="PF00335">
    <property type="entry name" value="Tetraspanin"/>
    <property type="match status" value="1"/>
</dbReference>
<dbReference type="InParanoid" id="A0A7R8YLH2"/>
<organism evidence="8 9">
    <name type="scientific">Hermetia illucens</name>
    <name type="common">Black soldier fly</name>
    <dbReference type="NCBI Taxonomy" id="343691"/>
    <lineage>
        <taxon>Eukaryota</taxon>
        <taxon>Metazoa</taxon>
        <taxon>Ecdysozoa</taxon>
        <taxon>Arthropoda</taxon>
        <taxon>Hexapoda</taxon>
        <taxon>Insecta</taxon>
        <taxon>Pterygota</taxon>
        <taxon>Neoptera</taxon>
        <taxon>Endopterygota</taxon>
        <taxon>Diptera</taxon>
        <taxon>Brachycera</taxon>
        <taxon>Stratiomyomorpha</taxon>
        <taxon>Stratiomyidae</taxon>
        <taxon>Hermetiinae</taxon>
        <taxon>Hermetia</taxon>
    </lineage>
</organism>
<gene>
    <name evidence="8" type="ORF">HERILL_LOCUS874</name>
</gene>
<accession>A0A7R8YLH2</accession>